<keyword evidence="11 18" id="KW-0479">Metal-binding</keyword>
<evidence type="ECO:0000256" key="5">
    <source>
        <dbReference type="ARBA" id="ARBA00004661"/>
    </source>
</evidence>
<keyword evidence="19" id="KW-1133">Transmembrane helix</keyword>
<keyword evidence="15 18" id="KW-0057">Aromatic amino acid biosynthesis</keyword>
<comment type="subcellular location">
    <subcellularLocation>
        <location evidence="4 18">Cytoplasm</location>
    </subcellularLocation>
</comment>
<dbReference type="InterPro" id="IPR056179">
    <property type="entry name" value="DHQS_C"/>
</dbReference>
<feature type="domain" description="3-dehydroquinate synthase C-terminal" evidence="21">
    <location>
        <begin position="186"/>
        <end position="326"/>
    </location>
</feature>
<feature type="binding site" evidence="18">
    <location>
        <position position="156"/>
    </location>
    <ligand>
        <name>NAD(+)</name>
        <dbReference type="ChEBI" id="CHEBI:57540"/>
    </ligand>
</feature>
<dbReference type="Pfam" id="PF24621">
    <property type="entry name" value="DHQS_C"/>
    <property type="match status" value="1"/>
</dbReference>
<comment type="similarity">
    <text evidence="6 18">Belongs to the sugar phosphate cyclases superfamily. Dehydroquinate synthase family.</text>
</comment>
<dbReference type="PIRSF" id="PIRSF001455">
    <property type="entry name" value="DHQ_synth"/>
    <property type="match status" value="1"/>
</dbReference>
<feature type="binding site" evidence="18">
    <location>
        <position position="189"/>
    </location>
    <ligand>
        <name>Zn(2+)</name>
        <dbReference type="ChEBI" id="CHEBI:29105"/>
    </ligand>
</feature>
<evidence type="ECO:0000259" key="20">
    <source>
        <dbReference type="Pfam" id="PF01761"/>
    </source>
</evidence>
<keyword evidence="16 18" id="KW-0456">Lyase</keyword>
<evidence type="ECO:0000313" key="22">
    <source>
        <dbReference type="EMBL" id="MEK7950041.1"/>
    </source>
</evidence>
<sequence length="364" mass="38375">MLRRMPSVYVDLGERSYEVRVENGLLARAGDALRSAGLSGKAAIITDETVGHFHAAALTEALIAGGFAPTLHTLPAGEASKSMAQAEVLCSSLAAAGHDRRSFVIALGGGVVGDLAGFVAAIFYRGIPFVQIPTTIVAQVDSSVGGKTGVNLPEGKNLLGAFHQPRLVIVDPAVLATLPGREYREGFAEVIKHAAIRDGAMLAEIAALDPATREVPADLISRNIAIKARIVEADEHETKGLRALLNLGHTIGHGIEAAVPYGDMLHGEAISLGLRAALHLSEKHAGLAPAASQEILALLEKFQLPLVLDHAISTERVLEKLSRDKKFEAGKIRFVLLRAPGDAYLSDQVTPADLAEAVAHLRQA</sequence>
<comment type="cofactor">
    <cofactor evidence="2 18">
        <name>NAD(+)</name>
        <dbReference type="ChEBI" id="CHEBI:57540"/>
    </cofactor>
</comment>
<dbReference type="InterPro" id="IPR016037">
    <property type="entry name" value="DHQ_synth_AroB"/>
</dbReference>
<dbReference type="RefSeq" id="WP_341403455.1">
    <property type="nucleotide sequence ID" value="NZ_JBBUKT010000002.1"/>
</dbReference>
<keyword evidence="14 18" id="KW-0520">NAD</keyword>
<comment type="cofactor">
    <cofactor evidence="18">
        <name>Co(2+)</name>
        <dbReference type="ChEBI" id="CHEBI:48828"/>
    </cofactor>
    <cofactor evidence="18">
        <name>Zn(2+)</name>
        <dbReference type="ChEBI" id="CHEBI:29105"/>
    </cofactor>
    <text evidence="18">Binds 1 divalent metal cation per subunit. Can use either Co(2+) or Zn(2+).</text>
</comment>
<dbReference type="Proteomes" id="UP001371305">
    <property type="component" value="Unassembled WGS sequence"/>
</dbReference>
<comment type="caution">
    <text evidence="18">Lacks conserved residue(s) required for the propagation of feature annotation.</text>
</comment>
<keyword evidence="19" id="KW-0472">Membrane</keyword>
<evidence type="ECO:0000256" key="18">
    <source>
        <dbReference type="HAMAP-Rule" id="MF_00110"/>
    </source>
</evidence>
<dbReference type="EMBL" id="JBBUKT010000002">
    <property type="protein sequence ID" value="MEK7950041.1"/>
    <property type="molecule type" value="Genomic_DNA"/>
</dbReference>
<evidence type="ECO:0000256" key="17">
    <source>
        <dbReference type="ARBA" id="ARBA00023285"/>
    </source>
</evidence>
<comment type="catalytic activity">
    <reaction evidence="1 18">
        <text>7-phospho-2-dehydro-3-deoxy-D-arabino-heptonate = 3-dehydroquinate + phosphate</text>
        <dbReference type="Rhea" id="RHEA:21968"/>
        <dbReference type="ChEBI" id="CHEBI:32364"/>
        <dbReference type="ChEBI" id="CHEBI:43474"/>
        <dbReference type="ChEBI" id="CHEBI:58394"/>
        <dbReference type="EC" id="4.2.3.4"/>
    </reaction>
</comment>
<accession>A0ABU9ASA0</accession>
<evidence type="ECO:0000256" key="9">
    <source>
        <dbReference type="ARBA" id="ARBA00022490"/>
    </source>
</evidence>
<evidence type="ECO:0000256" key="8">
    <source>
        <dbReference type="ARBA" id="ARBA00017684"/>
    </source>
</evidence>
<evidence type="ECO:0000256" key="11">
    <source>
        <dbReference type="ARBA" id="ARBA00022723"/>
    </source>
</evidence>
<keyword evidence="10 18" id="KW-0028">Amino-acid biosynthesis</keyword>
<feature type="transmembrane region" description="Helical" evidence="19">
    <location>
        <begin position="103"/>
        <end position="124"/>
    </location>
</feature>
<comment type="caution">
    <text evidence="22">The sequence shown here is derived from an EMBL/GenBank/DDBJ whole genome shotgun (WGS) entry which is preliminary data.</text>
</comment>
<evidence type="ECO:0000256" key="2">
    <source>
        <dbReference type="ARBA" id="ARBA00001911"/>
    </source>
</evidence>
<keyword evidence="12 18" id="KW-0547">Nucleotide-binding</keyword>
<dbReference type="Gene3D" id="1.20.1090.10">
    <property type="entry name" value="Dehydroquinate synthase-like - alpha domain"/>
    <property type="match status" value="1"/>
</dbReference>
<feature type="binding site" evidence="18">
    <location>
        <position position="266"/>
    </location>
    <ligand>
        <name>Zn(2+)</name>
        <dbReference type="ChEBI" id="CHEBI:29105"/>
    </ligand>
</feature>
<dbReference type="HAMAP" id="MF_00110">
    <property type="entry name" value="DHQ_synthase"/>
    <property type="match status" value="1"/>
</dbReference>
<dbReference type="GO" id="GO:0003856">
    <property type="term" value="F:3-dehydroquinate synthase activity"/>
    <property type="evidence" value="ECO:0007669"/>
    <property type="project" value="UniProtKB-EC"/>
</dbReference>
<dbReference type="EC" id="4.2.3.4" evidence="7 18"/>
<feature type="binding site" evidence="18">
    <location>
        <position position="249"/>
    </location>
    <ligand>
        <name>Zn(2+)</name>
        <dbReference type="ChEBI" id="CHEBI:29105"/>
    </ligand>
</feature>
<evidence type="ECO:0000256" key="13">
    <source>
        <dbReference type="ARBA" id="ARBA00022833"/>
    </source>
</evidence>
<organism evidence="22 23">
    <name type="scientific">Luteolibacter soli</name>
    <dbReference type="NCBI Taxonomy" id="3135280"/>
    <lineage>
        <taxon>Bacteria</taxon>
        <taxon>Pseudomonadati</taxon>
        <taxon>Verrucomicrobiota</taxon>
        <taxon>Verrucomicrobiia</taxon>
        <taxon>Verrucomicrobiales</taxon>
        <taxon>Verrucomicrobiaceae</taxon>
        <taxon>Luteolibacter</taxon>
    </lineage>
</organism>
<evidence type="ECO:0000256" key="10">
    <source>
        <dbReference type="ARBA" id="ARBA00022605"/>
    </source>
</evidence>
<dbReference type="InterPro" id="IPR030960">
    <property type="entry name" value="DHQS/DOIS_N"/>
</dbReference>
<evidence type="ECO:0000256" key="3">
    <source>
        <dbReference type="ARBA" id="ARBA00003485"/>
    </source>
</evidence>
<comment type="pathway">
    <text evidence="5 18">Metabolic intermediate biosynthesis; chorismate biosynthesis; chorismate from D-erythrose 4-phosphate and phosphoenolpyruvate: step 2/7.</text>
</comment>
<dbReference type="SUPFAM" id="SSF56796">
    <property type="entry name" value="Dehydroquinate synthase-like"/>
    <property type="match status" value="1"/>
</dbReference>
<keyword evidence="13 18" id="KW-0862">Zinc</keyword>
<keyword evidence="23" id="KW-1185">Reference proteome</keyword>
<feature type="binding site" evidence="18">
    <location>
        <position position="147"/>
    </location>
    <ligand>
        <name>NAD(+)</name>
        <dbReference type="ChEBI" id="CHEBI:57540"/>
    </ligand>
</feature>
<evidence type="ECO:0000256" key="4">
    <source>
        <dbReference type="ARBA" id="ARBA00004496"/>
    </source>
</evidence>
<keyword evidence="19" id="KW-0812">Transmembrane</keyword>
<dbReference type="InterPro" id="IPR050071">
    <property type="entry name" value="Dehydroquinate_synthase"/>
</dbReference>
<evidence type="ECO:0000313" key="23">
    <source>
        <dbReference type="Proteomes" id="UP001371305"/>
    </source>
</evidence>
<evidence type="ECO:0000256" key="1">
    <source>
        <dbReference type="ARBA" id="ARBA00001393"/>
    </source>
</evidence>
<gene>
    <name evidence="18 22" type="primary">aroB</name>
    <name evidence="22" type="ORF">WKV53_06025</name>
</gene>
<dbReference type="PANTHER" id="PTHR43622:SF7">
    <property type="entry name" value="3-DEHYDROQUINATE SYNTHASE, CHLOROPLASTIC"/>
    <property type="match status" value="1"/>
</dbReference>
<keyword evidence="17 18" id="KW-0170">Cobalt</keyword>
<keyword evidence="9 18" id="KW-0963">Cytoplasm</keyword>
<dbReference type="Gene3D" id="3.40.50.1970">
    <property type="match status" value="1"/>
</dbReference>
<reference evidence="22 23" key="1">
    <citation type="submission" date="2024-04" db="EMBL/GenBank/DDBJ databases">
        <title>Luteolibacter sp. isolated from soil.</title>
        <authorList>
            <person name="An J."/>
        </authorList>
    </citation>
    <scope>NUCLEOTIDE SEQUENCE [LARGE SCALE GENOMIC DNA]</scope>
    <source>
        <strain evidence="22 23">Y139</strain>
    </source>
</reference>
<comment type="function">
    <text evidence="3 18">Catalyzes the conversion of 3-deoxy-D-arabino-heptulosonate 7-phosphate (DAHP) to dehydroquinate (DHQ).</text>
</comment>
<evidence type="ECO:0000256" key="7">
    <source>
        <dbReference type="ARBA" id="ARBA00013031"/>
    </source>
</evidence>
<dbReference type="CDD" id="cd08195">
    <property type="entry name" value="DHQS"/>
    <property type="match status" value="1"/>
</dbReference>
<evidence type="ECO:0000256" key="14">
    <source>
        <dbReference type="ARBA" id="ARBA00023027"/>
    </source>
</evidence>
<evidence type="ECO:0000259" key="21">
    <source>
        <dbReference type="Pfam" id="PF24621"/>
    </source>
</evidence>
<feature type="binding site" evidence="18">
    <location>
        <begin position="110"/>
        <end position="114"/>
    </location>
    <ligand>
        <name>NAD(+)</name>
        <dbReference type="ChEBI" id="CHEBI:57540"/>
    </ligand>
</feature>
<dbReference type="Pfam" id="PF01761">
    <property type="entry name" value="DHQ_synthase"/>
    <property type="match status" value="1"/>
</dbReference>
<dbReference type="PANTHER" id="PTHR43622">
    <property type="entry name" value="3-DEHYDROQUINATE SYNTHASE"/>
    <property type="match status" value="1"/>
</dbReference>
<evidence type="ECO:0000256" key="15">
    <source>
        <dbReference type="ARBA" id="ARBA00023141"/>
    </source>
</evidence>
<evidence type="ECO:0000256" key="12">
    <source>
        <dbReference type="ARBA" id="ARBA00022741"/>
    </source>
</evidence>
<name>A0ABU9ASA0_9BACT</name>
<evidence type="ECO:0000256" key="6">
    <source>
        <dbReference type="ARBA" id="ARBA00005412"/>
    </source>
</evidence>
<protein>
    <recommendedName>
        <fullName evidence="8 18">3-dehydroquinate synthase</fullName>
        <shortName evidence="18">DHQS</shortName>
        <ecNumber evidence="7 18">4.2.3.4</ecNumber>
    </recommendedName>
</protein>
<dbReference type="InterPro" id="IPR030963">
    <property type="entry name" value="DHQ_synth_fam"/>
</dbReference>
<evidence type="ECO:0000256" key="16">
    <source>
        <dbReference type="ARBA" id="ARBA00023239"/>
    </source>
</evidence>
<evidence type="ECO:0000256" key="19">
    <source>
        <dbReference type="SAM" id="Phobius"/>
    </source>
</evidence>
<proteinExistence type="inferred from homology"/>
<feature type="binding site" evidence="18">
    <location>
        <begin position="134"/>
        <end position="135"/>
    </location>
    <ligand>
        <name>NAD(+)</name>
        <dbReference type="ChEBI" id="CHEBI:57540"/>
    </ligand>
</feature>
<dbReference type="NCBIfam" id="TIGR01357">
    <property type="entry name" value="aroB"/>
    <property type="match status" value="1"/>
</dbReference>
<feature type="domain" description="3-dehydroquinate synthase N-terminal" evidence="20">
    <location>
        <begin position="73"/>
        <end position="184"/>
    </location>
</feature>